<proteinExistence type="predicted"/>
<accession>A0A7K0DZT7</accession>
<keyword evidence="1" id="KW-1133">Transmembrane helix</keyword>
<keyword evidence="1" id="KW-0472">Membrane</keyword>
<dbReference type="AlphaFoldDB" id="A0A7K0DZT7"/>
<reference evidence="2 3" key="1">
    <citation type="submission" date="2019-10" db="EMBL/GenBank/DDBJ databases">
        <title>Nocardia macrotermitis sp. nov. and Nocardia aurantia sp. nov., isolated from the gut of fungus growing-termite Macrotermes natalensis.</title>
        <authorList>
            <person name="Benndorf R."/>
            <person name="Schwitalla J."/>
            <person name="Martin K."/>
            <person name="De Beer W."/>
            <person name="Kaster A.-K."/>
            <person name="Vollmers J."/>
            <person name="Poulsen M."/>
            <person name="Beemelmanns C."/>
        </authorList>
    </citation>
    <scope>NUCLEOTIDE SEQUENCE [LARGE SCALE GENOMIC DNA]</scope>
    <source>
        <strain evidence="2 3">RB56</strain>
    </source>
</reference>
<evidence type="ECO:0000256" key="1">
    <source>
        <dbReference type="SAM" id="Phobius"/>
    </source>
</evidence>
<gene>
    <name evidence="2" type="ORF">NRB56_69280</name>
</gene>
<organism evidence="2 3">
    <name type="scientific">Nocardia aurantia</name>
    <dbReference type="NCBI Taxonomy" id="2585199"/>
    <lineage>
        <taxon>Bacteria</taxon>
        <taxon>Bacillati</taxon>
        <taxon>Actinomycetota</taxon>
        <taxon>Actinomycetes</taxon>
        <taxon>Mycobacteriales</taxon>
        <taxon>Nocardiaceae</taxon>
        <taxon>Nocardia</taxon>
    </lineage>
</organism>
<dbReference type="EMBL" id="WEGI01000018">
    <property type="protein sequence ID" value="MQY31319.1"/>
    <property type="molecule type" value="Genomic_DNA"/>
</dbReference>
<dbReference type="RefSeq" id="WP_153348567.1">
    <property type="nucleotide sequence ID" value="NZ_WEGI01000018.1"/>
</dbReference>
<dbReference type="Proteomes" id="UP000431401">
    <property type="component" value="Unassembled WGS sequence"/>
</dbReference>
<evidence type="ECO:0000313" key="3">
    <source>
        <dbReference type="Proteomes" id="UP000431401"/>
    </source>
</evidence>
<feature type="transmembrane region" description="Helical" evidence="1">
    <location>
        <begin position="271"/>
        <end position="292"/>
    </location>
</feature>
<keyword evidence="1" id="KW-0812">Transmembrane</keyword>
<keyword evidence="3" id="KW-1185">Reference proteome</keyword>
<evidence type="ECO:0000313" key="2">
    <source>
        <dbReference type="EMBL" id="MQY31319.1"/>
    </source>
</evidence>
<sequence>MTICLAALVFFGLVSETLDGRPSMSPFDGWVAVLQSDQDPMDDHVELSVAPVVSGAPGDHPQLTYSVAVCGDYPFHGVLLIGGDARLAGLRASGAVAGDADRPVVNALPNPALDDVQSGQRLALGATQAVALDFPEVGPCVQTPSGSLAGSVSAQFTGAAGAGVQRHWDLGWWQAPRYGQAWPRIGSLPGTSASDAGPYAGVDALAGVWARPPATTFRVDGGKPTAGMFVDGAVPAATASAGSGWALTNPFQPSARLIDTDSQSRWEQLRVLAGILLGLAVGVAGIQLFGWLRGRWIERAPEVELPEVAPQPVWQRRTREHRPPVVMDEPRPPLELIAVSVVLIGSAAIWLTRSGRRRSRHTGSGS</sequence>
<comment type="caution">
    <text evidence="2">The sequence shown here is derived from an EMBL/GenBank/DDBJ whole genome shotgun (WGS) entry which is preliminary data.</text>
</comment>
<dbReference type="OrthoDB" id="9819741at2"/>
<protein>
    <submittedName>
        <fullName evidence="2">Uncharacterized protein</fullName>
    </submittedName>
</protein>
<name>A0A7K0DZT7_9NOCA</name>
<feature type="transmembrane region" description="Helical" evidence="1">
    <location>
        <begin position="333"/>
        <end position="351"/>
    </location>
</feature>